<dbReference type="AlphaFoldDB" id="E9I1I6"/>
<dbReference type="InParanoid" id="E9I1I6"/>
<dbReference type="Proteomes" id="UP000000305">
    <property type="component" value="Unassembled WGS sequence"/>
</dbReference>
<keyword evidence="2" id="KW-1185">Reference proteome</keyword>
<evidence type="ECO:0000313" key="2">
    <source>
        <dbReference type="Proteomes" id="UP000000305"/>
    </source>
</evidence>
<dbReference type="KEGG" id="dpx:DAPPUDRAFT_270926"/>
<sequence length="55" mass="6345">VPLDQQDLPVLQARLTKHRPRLTLLQLTQSLLQLIRHRLPSINSPFTSPQHQAMV</sequence>
<organism evidence="1 2">
    <name type="scientific">Daphnia pulex</name>
    <name type="common">Water flea</name>
    <dbReference type="NCBI Taxonomy" id="6669"/>
    <lineage>
        <taxon>Eukaryota</taxon>
        <taxon>Metazoa</taxon>
        <taxon>Ecdysozoa</taxon>
        <taxon>Arthropoda</taxon>
        <taxon>Crustacea</taxon>
        <taxon>Branchiopoda</taxon>
        <taxon>Diplostraca</taxon>
        <taxon>Cladocera</taxon>
        <taxon>Anomopoda</taxon>
        <taxon>Daphniidae</taxon>
        <taxon>Daphnia</taxon>
    </lineage>
</organism>
<evidence type="ECO:0000313" key="1">
    <source>
        <dbReference type="EMBL" id="EFX62144.1"/>
    </source>
</evidence>
<reference evidence="1 2" key="1">
    <citation type="journal article" date="2011" name="Science">
        <title>The ecoresponsive genome of Daphnia pulex.</title>
        <authorList>
            <person name="Colbourne J.K."/>
            <person name="Pfrender M.E."/>
            <person name="Gilbert D."/>
            <person name="Thomas W.K."/>
            <person name="Tucker A."/>
            <person name="Oakley T.H."/>
            <person name="Tokishita S."/>
            <person name="Aerts A."/>
            <person name="Arnold G.J."/>
            <person name="Basu M.K."/>
            <person name="Bauer D.J."/>
            <person name="Caceres C.E."/>
            <person name="Carmel L."/>
            <person name="Casola C."/>
            <person name="Choi J.H."/>
            <person name="Detter J.C."/>
            <person name="Dong Q."/>
            <person name="Dusheyko S."/>
            <person name="Eads B.D."/>
            <person name="Frohlich T."/>
            <person name="Geiler-Samerotte K.A."/>
            <person name="Gerlach D."/>
            <person name="Hatcher P."/>
            <person name="Jogdeo S."/>
            <person name="Krijgsveld J."/>
            <person name="Kriventseva E.V."/>
            <person name="Kultz D."/>
            <person name="Laforsch C."/>
            <person name="Lindquist E."/>
            <person name="Lopez J."/>
            <person name="Manak J.R."/>
            <person name="Muller J."/>
            <person name="Pangilinan J."/>
            <person name="Patwardhan R.P."/>
            <person name="Pitluck S."/>
            <person name="Pritham E.J."/>
            <person name="Rechtsteiner A."/>
            <person name="Rho M."/>
            <person name="Rogozin I.B."/>
            <person name="Sakarya O."/>
            <person name="Salamov A."/>
            <person name="Schaack S."/>
            <person name="Shapiro H."/>
            <person name="Shiga Y."/>
            <person name="Skalitzky C."/>
            <person name="Smith Z."/>
            <person name="Souvorov A."/>
            <person name="Sung W."/>
            <person name="Tang Z."/>
            <person name="Tsuchiya D."/>
            <person name="Tu H."/>
            <person name="Vos H."/>
            <person name="Wang M."/>
            <person name="Wolf Y.I."/>
            <person name="Yamagata H."/>
            <person name="Yamada T."/>
            <person name="Ye Y."/>
            <person name="Shaw J.R."/>
            <person name="Andrews J."/>
            <person name="Crease T.J."/>
            <person name="Tang H."/>
            <person name="Lucas S.M."/>
            <person name="Robertson H.M."/>
            <person name="Bork P."/>
            <person name="Koonin E.V."/>
            <person name="Zdobnov E.M."/>
            <person name="Grigoriev I.V."/>
            <person name="Lynch M."/>
            <person name="Boore J.L."/>
        </authorList>
    </citation>
    <scope>NUCLEOTIDE SEQUENCE [LARGE SCALE GENOMIC DNA]</scope>
</reference>
<feature type="non-terminal residue" evidence="1">
    <location>
        <position position="1"/>
    </location>
</feature>
<accession>E9I1I6</accession>
<proteinExistence type="predicted"/>
<protein>
    <submittedName>
        <fullName evidence="1">Uncharacterized protein</fullName>
    </submittedName>
</protein>
<feature type="non-terminal residue" evidence="1">
    <location>
        <position position="55"/>
    </location>
</feature>
<gene>
    <name evidence="1" type="ORF">DAPPUDRAFT_270926</name>
</gene>
<name>E9I1I6_DAPPU</name>
<dbReference type="HOGENOM" id="CLU_3038316_0_0_1"/>
<dbReference type="EMBL" id="GL733794">
    <property type="protein sequence ID" value="EFX62144.1"/>
    <property type="molecule type" value="Genomic_DNA"/>
</dbReference>